<organism evidence="3 4">
    <name type="scientific">Actinoplanes campanulatus</name>
    <dbReference type="NCBI Taxonomy" id="113559"/>
    <lineage>
        <taxon>Bacteria</taxon>
        <taxon>Bacillati</taxon>
        <taxon>Actinomycetota</taxon>
        <taxon>Actinomycetes</taxon>
        <taxon>Micromonosporales</taxon>
        <taxon>Micromonosporaceae</taxon>
        <taxon>Actinoplanes</taxon>
    </lineage>
</organism>
<dbReference type="RefSeq" id="WP_183223561.1">
    <property type="nucleotide sequence ID" value="NZ_BMPW01000014.1"/>
</dbReference>
<evidence type="ECO:0000259" key="2">
    <source>
        <dbReference type="Pfam" id="PF14339"/>
    </source>
</evidence>
<comment type="caution">
    <text evidence="3">The sequence shown here is derived from an EMBL/GenBank/DDBJ whole genome shotgun (WGS) entry which is preliminary data.</text>
</comment>
<reference evidence="3 4" key="1">
    <citation type="submission" date="2020-08" db="EMBL/GenBank/DDBJ databases">
        <title>Genomic Encyclopedia of Type Strains, Phase III (KMG-III): the genomes of soil and plant-associated and newly described type strains.</title>
        <authorList>
            <person name="Whitman W."/>
        </authorList>
    </citation>
    <scope>NUCLEOTIDE SEQUENCE [LARGE SCALE GENOMIC DNA]</scope>
    <source>
        <strain evidence="3 4">CECT 3287</strain>
    </source>
</reference>
<dbReference type="InterPro" id="IPR025507">
    <property type="entry name" value="DUF4394"/>
</dbReference>
<name>A0A7W5AKT9_9ACTN</name>
<dbReference type="Pfam" id="PF14339">
    <property type="entry name" value="DUF4394"/>
    <property type="match status" value="1"/>
</dbReference>
<gene>
    <name evidence="3" type="ORF">FHR83_005626</name>
</gene>
<accession>A0A7W5AKT9</accession>
<dbReference type="Proteomes" id="UP000590749">
    <property type="component" value="Unassembled WGS sequence"/>
</dbReference>
<feature type="signal peptide" evidence="1">
    <location>
        <begin position="1"/>
        <end position="25"/>
    </location>
</feature>
<evidence type="ECO:0000256" key="1">
    <source>
        <dbReference type="SAM" id="SignalP"/>
    </source>
</evidence>
<evidence type="ECO:0000313" key="4">
    <source>
        <dbReference type="Proteomes" id="UP000590749"/>
    </source>
</evidence>
<protein>
    <recommendedName>
        <fullName evidence="2">DUF4394 domain-containing protein</fullName>
    </recommendedName>
</protein>
<sequence>MRARMKKWAASAAVLVIATTTLVAARPGSGSAAATPGLQAYGIAQNGTRMLAFKTNTPEQNDWVRRITGLVGDTSVIGIDFRVQDNTLYAVGNQGGIYTIGIPSTIATKVSQLTETLYGTRFGVDFNPAADRLRVISDNGQNLRHNLGDHTTTADTTLTTPPATGPAKGVTAAAYTNNDLDATTNTTLFDINTTSDQVVIQSPANQGFLVATGNLGVDAAADAGFDIFSDLSNGKTVSSTAFAVLTPASGYQTLYTVDLLTGAASIVGEFPLDVSDIAVALDTTY</sequence>
<proteinExistence type="predicted"/>
<keyword evidence="4" id="KW-1185">Reference proteome</keyword>
<feature type="chain" id="PRO_5039556393" description="DUF4394 domain-containing protein" evidence="1">
    <location>
        <begin position="26"/>
        <end position="285"/>
    </location>
</feature>
<evidence type="ECO:0000313" key="3">
    <source>
        <dbReference type="EMBL" id="MBB3097941.1"/>
    </source>
</evidence>
<dbReference type="AlphaFoldDB" id="A0A7W5AKT9"/>
<feature type="domain" description="DUF4394" evidence="2">
    <location>
        <begin position="50"/>
        <end position="278"/>
    </location>
</feature>
<keyword evidence="1" id="KW-0732">Signal</keyword>
<dbReference type="EMBL" id="JACHXF010000013">
    <property type="protein sequence ID" value="MBB3097941.1"/>
    <property type="molecule type" value="Genomic_DNA"/>
</dbReference>